<feature type="transmembrane region" description="Helical" evidence="6">
    <location>
        <begin position="107"/>
        <end position="128"/>
    </location>
</feature>
<protein>
    <submittedName>
        <fullName evidence="8">MFS transporter</fullName>
    </submittedName>
</protein>
<keyword evidence="3 6" id="KW-0812">Transmembrane</keyword>
<dbReference type="Gene3D" id="1.20.1250.20">
    <property type="entry name" value="MFS general substrate transporter like domains"/>
    <property type="match status" value="2"/>
</dbReference>
<proteinExistence type="predicted"/>
<name>A0A927CWQ0_9BACI</name>
<evidence type="ECO:0000256" key="5">
    <source>
        <dbReference type="ARBA" id="ARBA00023136"/>
    </source>
</evidence>
<evidence type="ECO:0000256" key="3">
    <source>
        <dbReference type="ARBA" id="ARBA00022692"/>
    </source>
</evidence>
<accession>A0A927CWQ0</accession>
<gene>
    <name evidence="8" type="ORF">IEO70_03145</name>
</gene>
<dbReference type="GO" id="GO:0005886">
    <property type="term" value="C:plasma membrane"/>
    <property type="evidence" value="ECO:0007669"/>
    <property type="project" value="UniProtKB-SubCell"/>
</dbReference>
<dbReference type="InterPro" id="IPR036259">
    <property type="entry name" value="MFS_trans_sf"/>
</dbReference>
<dbReference type="GO" id="GO:0022857">
    <property type="term" value="F:transmembrane transporter activity"/>
    <property type="evidence" value="ECO:0007669"/>
    <property type="project" value="InterPro"/>
</dbReference>
<dbReference type="Pfam" id="PF07690">
    <property type="entry name" value="MFS_1"/>
    <property type="match status" value="1"/>
</dbReference>
<sequence length="536" mass="58367">MENKIQRSQWIQFIALLFGSFICIEAMVFQAPAIPSISQHFELPTYLAGLIIISFYITSASFYPIMGRIADRVGRKKILLFGMVIFFISEVAAAISPNFSFFLIARVFQGFAVSCILPVAMAYISIIFPPEKRGFATGIFTAVQGIGSMTGAVIAGYLIKIYGWPIIYWVSAVLALLGFIVIKFTITESKGDKKLSFDLLGGFLLFICAASMLSLSTIVKSFGATSPYTFGTIALGIISAIALWIVETRKENPIVELSLFKNRLFALAMILNLLTVAGYQSFIYIMNFFISATPGRDVSNVGLFYTIIYAGSVIGALIIGKLTDKFNNKKILNFMFIIPIVSIFVFSFIDVYTPFTYITILSIILGFSQGAITPIIMKYTLSTIPSNKLGAGSGVFTTFRDFGTPIGSVTGIIVFSSFTEAFTKSSLAEISTQEGLNANTAGALEQARLSQGTNVQESLANELQSLGLTLQDLLARATAEGLTIALQYSAYIIIGIFAVVFVLSLLIPKQTKELLKTTEEKIPKIPTAPLNTDSKA</sequence>
<dbReference type="Proteomes" id="UP000602076">
    <property type="component" value="Unassembled WGS sequence"/>
</dbReference>
<dbReference type="InterPro" id="IPR020846">
    <property type="entry name" value="MFS_dom"/>
</dbReference>
<dbReference type="PROSITE" id="PS50850">
    <property type="entry name" value="MFS"/>
    <property type="match status" value="1"/>
</dbReference>
<dbReference type="InterPro" id="IPR011701">
    <property type="entry name" value="MFS"/>
</dbReference>
<feature type="transmembrane region" description="Helical" evidence="6">
    <location>
        <begin position="488"/>
        <end position="507"/>
    </location>
</feature>
<keyword evidence="2" id="KW-0813">Transport</keyword>
<evidence type="ECO:0000313" key="9">
    <source>
        <dbReference type="Proteomes" id="UP000602076"/>
    </source>
</evidence>
<dbReference type="PRINTS" id="PR01036">
    <property type="entry name" value="TCRTETB"/>
</dbReference>
<feature type="transmembrane region" description="Helical" evidence="6">
    <location>
        <begin position="331"/>
        <end position="349"/>
    </location>
</feature>
<feature type="transmembrane region" description="Helical" evidence="6">
    <location>
        <begin position="302"/>
        <end position="319"/>
    </location>
</feature>
<dbReference type="InterPro" id="IPR005829">
    <property type="entry name" value="Sugar_transporter_CS"/>
</dbReference>
<dbReference type="PANTHER" id="PTHR42718:SF9">
    <property type="entry name" value="MAJOR FACILITATOR SUPERFAMILY MULTIDRUG TRANSPORTER MFSC"/>
    <property type="match status" value="1"/>
</dbReference>
<keyword evidence="5 6" id="KW-0472">Membrane</keyword>
<evidence type="ECO:0000256" key="4">
    <source>
        <dbReference type="ARBA" id="ARBA00022989"/>
    </source>
</evidence>
<feature type="transmembrane region" description="Helical" evidence="6">
    <location>
        <begin position="78"/>
        <end position="95"/>
    </location>
</feature>
<reference evidence="8" key="1">
    <citation type="submission" date="2020-09" db="EMBL/GenBank/DDBJ databases">
        <title>Bacillus faecalis sp. nov., a moderately halophilic bacterium isolated from cow faeces.</title>
        <authorList>
            <person name="Jiang L."/>
            <person name="Lee J."/>
        </authorList>
    </citation>
    <scope>NUCLEOTIDE SEQUENCE</scope>
    <source>
        <strain evidence="8">AGMB 02131</strain>
    </source>
</reference>
<evidence type="ECO:0000256" key="2">
    <source>
        <dbReference type="ARBA" id="ARBA00022448"/>
    </source>
</evidence>
<organism evidence="8 9">
    <name type="scientific">Peribacillus faecalis</name>
    <dbReference type="NCBI Taxonomy" id="2772559"/>
    <lineage>
        <taxon>Bacteria</taxon>
        <taxon>Bacillati</taxon>
        <taxon>Bacillota</taxon>
        <taxon>Bacilli</taxon>
        <taxon>Bacillales</taxon>
        <taxon>Bacillaceae</taxon>
        <taxon>Peribacillus</taxon>
    </lineage>
</organism>
<keyword evidence="4 6" id="KW-1133">Transmembrane helix</keyword>
<evidence type="ECO:0000313" key="8">
    <source>
        <dbReference type="EMBL" id="MBD3107350.1"/>
    </source>
</evidence>
<dbReference type="PROSITE" id="PS00216">
    <property type="entry name" value="SUGAR_TRANSPORT_1"/>
    <property type="match status" value="1"/>
</dbReference>
<dbReference type="AlphaFoldDB" id="A0A927CWQ0"/>
<feature type="domain" description="Major facilitator superfamily (MFS) profile" evidence="7">
    <location>
        <begin position="12"/>
        <end position="512"/>
    </location>
</feature>
<dbReference type="PANTHER" id="PTHR42718">
    <property type="entry name" value="MAJOR FACILITATOR SUPERFAMILY MULTIDRUG TRANSPORTER MFSC"/>
    <property type="match status" value="1"/>
</dbReference>
<feature type="transmembrane region" description="Helical" evidence="6">
    <location>
        <begin position="135"/>
        <end position="160"/>
    </location>
</feature>
<dbReference type="SUPFAM" id="SSF103473">
    <property type="entry name" value="MFS general substrate transporter"/>
    <property type="match status" value="1"/>
</dbReference>
<evidence type="ECO:0000256" key="1">
    <source>
        <dbReference type="ARBA" id="ARBA00004651"/>
    </source>
</evidence>
<dbReference type="CDD" id="cd17321">
    <property type="entry name" value="MFS_MMR_MDR_like"/>
    <property type="match status" value="1"/>
</dbReference>
<feature type="transmembrane region" description="Helical" evidence="6">
    <location>
        <begin position="198"/>
        <end position="219"/>
    </location>
</feature>
<dbReference type="RefSeq" id="WP_190996893.1">
    <property type="nucleotide sequence ID" value="NZ_JACXSI010000005.1"/>
</dbReference>
<evidence type="ECO:0000259" key="7">
    <source>
        <dbReference type="PROSITE" id="PS50850"/>
    </source>
</evidence>
<feature type="transmembrane region" description="Helical" evidence="6">
    <location>
        <begin position="355"/>
        <end position="377"/>
    </location>
</feature>
<feature type="transmembrane region" description="Helical" evidence="6">
    <location>
        <begin position="267"/>
        <end position="290"/>
    </location>
</feature>
<feature type="transmembrane region" description="Helical" evidence="6">
    <location>
        <begin position="225"/>
        <end position="246"/>
    </location>
</feature>
<feature type="transmembrane region" description="Helical" evidence="6">
    <location>
        <begin position="166"/>
        <end position="186"/>
    </location>
</feature>
<dbReference type="EMBL" id="JACXSI010000005">
    <property type="protein sequence ID" value="MBD3107350.1"/>
    <property type="molecule type" value="Genomic_DNA"/>
</dbReference>
<feature type="transmembrane region" description="Helical" evidence="6">
    <location>
        <begin position="46"/>
        <end position="66"/>
    </location>
</feature>
<evidence type="ECO:0000256" key="6">
    <source>
        <dbReference type="SAM" id="Phobius"/>
    </source>
</evidence>
<feature type="transmembrane region" description="Helical" evidence="6">
    <location>
        <begin position="12"/>
        <end position="34"/>
    </location>
</feature>
<keyword evidence="9" id="KW-1185">Reference proteome</keyword>
<comment type="subcellular location">
    <subcellularLocation>
        <location evidence="1">Cell membrane</location>
        <topology evidence="1">Multi-pass membrane protein</topology>
    </subcellularLocation>
</comment>
<comment type="caution">
    <text evidence="8">The sequence shown here is derived from an EMBL/GenBank/DDBJ whole genome shotgun (WGS) entry which is preliminary data.</text>
</comment>